<feature type="compositionally biased region" description="Low complexity" evidence="4">
    <location>
        <begin position="10"/>
        <end position="27"/>
    </location>
</feature>
<organism evidence="8">
    <name type="scientific">hydrothermal vent metagenome</name>
    <dbReference type="NCBI Taxonomy" id="652676"/>
    <lineage>
        <taxon>unclassified sequences</taxon>
        <taxon>metagenomes</taxon>
        <taxon>ecological metagenomes</taxon>
    </lineage>
</organism>
<feature type="domain" description="Insecticide toxin TcdB middle/C-terminal" evidence="6">
    <location>
        <begin position="912"/>
        <end position="1043"/>
    </location>
</feature>
<feature type="transmembrane region" description="Helical" evidence="5">
    <location>
        <begin position="2507"/>
        <end position="2530"/>
    </location>
</feature>
<evidence type="ECO:0008006" key="9">
    <source>
        <dbReference type="Google" id="ProtNLM"/>
    </source>
</evidence>
<dbReference type="Pfam" id="PF12255">
    <property type="entry name" value="TcdB_toxin_midC"/>
    <property type="match status" value="1"/>
</dbReference>
<keyword evidence="3" id="KW-0843">Virulence</keyword>
<dbReference type="InterPro" id="IPR022044">
    <property type="entry name" value="TcdB_toxin_mid/C"/>
</dbReference>
<keyword evidence="5" id="KW-1133">Transmembrane helix</keyword>
<protein>
    <recommendedName>
        <fullName evidence="9">Insecticidal toxin complex protein</fullName>
    </recommendedName>
</protein>
<dbReference type="Pfam" id="PF03534">
    <property type="entry name" value="SpvB"/>
    <property type="match status" value="1"/>
</dbReference>
<dbReference type="InterPro" id="IPR028994">
    <property type="entry name" value="Integrin_alpha_N"/>
</dbReference>
<dbReference type="PANTHER" id="PTHR32305:SF15">
    <property type="entry name" value="PROTEIN RHSA-RELATED"/>
    <property type="match status" value="1"/>
</dbReference>
<dbReference type="Gene3D" id="2.180.10.10">
    <property type="entry name" value="RHS repeat-associated core"/>
    <property type="match status" value="1"/>
</dbReference>
<proteinExistence type="predicted"/>
<evidence type="ECO:0000256" key="5">
    <source>
        <dbReference type="SAM" id="Phobius"/>
    </source>
</evidence>
<name>A0A3B0YKK6_9ZZZZ</name>
<dbReference type="EMBL" id="UOFL01000064">
    <property type="protein sequence ID" value="VAW74759.1"/>
    <property type="molecule type" value="Genomic_DNA"/>
</dbReference>
<keyword evidence="2" id="KW-0964">Secreted</keyword>
<evidence type="ECO:0000259" key="7">
    <source>
        <dbReference type="Pfam" id="PF12256"/>
    </source>
</evidence>
<reference evidence="8" key="1">
    <citation type="submission" date="2018-06" db="EMBL/GenBank/DDBJ databases">
        <authorList>
            <person name="Zhirakovskaya E."/>
        </authorList>
    </citation>
    <scope>NUCLEOTIDE SEQUENCE</scope>
</reference>
<dbReference type="Pfam" id="PF12256">
    <property type="entry name" value="TcdB_toxin_midN"/>
    <property type="match status" value="1"/>
</dbReference>
<dbReference type="InterPro" id="IPR003284">
    <property type="entry name" value="Sal_SpvB"/>
</dbReference>
<dbReference type="PRINTS" id="PR01341">
    <property type="entry name" value="SALSPVBPROT"/>
</dbReference>
<keyword evidence="5" id="KW-0812">Transmembrane</keyword>
<dbReference type="InterPro" id="IPR022045">
    <property type="entry name" value="TcdB_toxin_mid/N"/>
</dbReference>
<sequence length="2555" mass="284028">MNNSINNPGTNAQQNSQNDSSSQSTADKSNNIQVPEISLPTGGGAIRGIEEKFQVNAITGTSSFSIPVPLSPSRHGFMPAVGLSYNSGSGNSPFGLGWNMGIPSIARKTDKQLPHYRDEQESDTFIISGSEDLVPLLEKQGDQWVRHSQQKTEEGIAYTVTRYRPRIEGSFARIEKWKNNADGDAHWRTISGDNIHSYYGQTSESRVSDPHDASRVFEWLLCRTHDDKGNIIVNQYKQEDFADIASHLHEKNRVNNCTQTYIKNIYYGNKTPYYQGDAIPDDDDFLFRTVFDYGEHDAATDSPKDIDLEKDSWDYRDDAFSSYRPGFEIRTYRRCKRIMMFHCFDAPDLPHTPYLVKSLELHYEHDLPLTGKDKKIEGFSFLVKATQKGFKWDNALNHYISKSLPDLTFDYQQHQWNTNVEQVSTDSTVNAPMGIDDKRYLWVDLFSEGISGILTEQAGAWFYKSNLGNGEFSNANQIASKPSFNGLSSGAVSIHELEGDGIKCLVQQAGAAKGFFKLSPDEEWGPFKEFESIPNIDMRDPNIRGIDLSGDGLADLLVTEENTMRWYPGAGEKGFKVSQTVNKAIDEEKGPAILFEDRSQSIFLADMSGDGLTDIVRIKNGEICYWPNLGYGHFGAKVNMDDAPLFDYVGKFNPAYLRLADIDGSGTIDIVYLGQNNFKVWMNLNGNAWTQQAQVIEAFPHINQFSDVSIIDFLGSGTACIVYSSPLPQDMQQPIQYIDLMGSIKPALLNAYQNNTGTEVSIEYKSSTHFYLEDQKEGRPWITKLPFPVHCISKTTIEDKIRETIFTSSYRYSHGYYDSHEREYRGFARVEQLDTEIFSQFKLNEAKNVVDEEFHQPPVKSISWFHTGAYIANKKILHQLENEYFSDPAFTEYEMPEPGFDDDLPLDELIEAYRACKGISLRTETYAEDDTDISHIPYSASQTTVDIRRVQAKNENRFASFQVIPSESISYEYERNTSDPRIQQSYVLKIDELGNVVQSASVVYPRVSRPLAPNDIPDKVWAEQNKLHITYSDKLQTNDISTDEVYRLRVGIEAKSFEIRGISQPVSFYLSKATLISDITNASKILFDEDFNVGLESRLTSHSRSYFLKDDLSGPLPLGQVSALAIGHKSYQLAFTKNLVSKHYGTKVTDAMLIDAKYEHSEGDDHWWAPSGTVLYAADPKENFYTPVGGADIFGNKSFIEYDQNMLLSKKTTDAIGNFSTARNDYRTLSPDLLTDINLNRAAVETDELGMVIKSAVMGKEGAGDGDTLADPTARMEYDLLNWQNNRKPNFVHAFAREQHGAANPRWQEAYTYSDGGGSVIMIKAQAEPGKATKWDELTQQVIEVDADPRWIGNGRTIINNKGNPVKQYEPYFSNTHEYESEDSLVETGISSITYYDPIGRNIRTEHPNGTFSKIEFDSWYSKSFDVNDTIKDSQWYIDRGSPDPDIDPEPADVEQRAAWLAAKHYNTPAVAHTDSLGRSFYAVADYGNGKTTRVYSETDLAGRYLKVFDQLGRLVSQGNVNLLGQAIYGKSAEKGEQWTFTDVMGRLVKAWDNNDREFRSTFDKLHRPISTFVKIDSGETLFGHTVYGDIFPDLEATQRNLKGQVYQVYDQAGVVSLTNIDYRGNVTSVERQLTKEYKQLINWQALEGINSAPLIESTAVPFLGNEKFKSSTTMDALNRPILVTLPDQSIIEPKYNNANILDSLRVKIRGQGDFIPFLENQDYDAKGQREFAQYANGLITNYFYDPKMFNLVNLVTKKSGSQDAQSIQNLHYTSDPVGNIVFCKDDAQQTHFFDNTVVKPESHFEYDALYQLIKASGREHAGLGGNTQRSNSDLPILPQLPHANDLSAVREYSELFQYDDCGNILQMQHVATNANWILRYRYQYQDDPTNNTNQLKTTSLPGDADDGPYSAAYEHDIRGNMTKMPHLNELIWNFMDQLTQVDLGGGGKAYYVFGIGGTRIRKVIERLGGKKTERIYLGAVEIYREYQNSTLKLERSTLHVSDNTARIAQVDTKIVDVDDSDTVNPLDVNLIRYQYSNHLSSASIETDEKGVVISYEEYHAYGTSAYRSSKSNVDFSLKRYRFIGKELDDETGLYYVGARFYAAWLGRWTSSDPAGFVDGLNTYQYVTNNPINYIDKNGLEKLKSDNALNENATFEELRDYGGVPSGYEFDQSITEENYRAHWVADGGYWRIWVPTGTSNAANVAPAVTTAVQKGARPQAAAVPDQQARARVGQPRSFAPGEPLQGPYNLWSNEPGGGLADAAGRPGFIMEDTVFEEAAEAMARSKGYTGRYDPRLKHGSPHFNAVWHSTSDALATRVGLSQMPVTSNGLESWRTPPHGAPHLTVQMAREIPRIQLSGGLMAIGSKLSGIVTIASASQIDNPYVRWGGIAAGSTEFVGGSAYLLGAADLGGGYFGATGATRLMGFGGAAARVGGGAGMIILSGYSGVVNFQNGNYGVVPGDAAGVVGGVGVLASSGPTVVVSGTFMAGNYAGDWAERQVTPNHGRGWGVAAGTGAGLGVGAAVGGGLVAFGLVSNPVGWGILAVGGVAGLIGAIW</sequence>
<dbReference type="InterPro" id="IPR050708">
    <property type="entry name" value="T6SS_VgrG/RHS"/>
</dbReference>
<dbReference type="NCBIfam" id="TIGR03696">
    <property type="entry name" value="Rhs_assc_core"/>
    <property type="match status" value="1"/>
</dbReference>
<evidence type="ECO:0000259" key="6">
    <source>
        <dbReference type="Pfam" id="PF12255"/>
    </source>
</evidence>
<dbReference type="InterPro" id="IPR022385">
    <property type="entry name" value="Rhs_assc_core"/>
</dbReference>
<dbReference type="PANTHER" id="PTHR32305">
    <property type="match status" value="1"/>
</dbReference>
<evidence type="ECO:0000256" key="3">
    <source>
        <dbReference type="ARBA" id="ARBA00023026"/>
    </source>
</evidence>
<keyword evidence="5" id="KW-0472">Membrane</keyword>
<evidence type="ECO:0000256" key="2">
    <source>
        <dbReference type="ARBA" id="ARBA00022525"/>
    </source>
</evidence>
<evidence type="ECO:0000256" key="4">
    <source>
        <dbReference type="SAM" id="MobiDB-lite"/>
    </source>
</evidence>
<accession>A0A3B0YKK6</accession>
<gene>
    <name evidence="8" type="ORF">MNBD_GAMMA12-3793</name>
</gene>
<comment type="subcellular location">
    <subcellularLocation>
        <location evidence="1">Secreted</location>
    </subcellularLocation>
</comment>
<feature type="domain" description="Insecticide toxin TcdB middle/N-terminal" evidence="7">
    <location>
        <begin position="703"/>
        <end position="839"/>
    </location>
</feature>
<evidence type="ECO:0000256" key="1">
    <source>
        <dbReference type="ARBA" id="ARBA00004613"/>
    </source>
</evidence>
<feature type="region of interest" description="Disordered" evidence="4">
    <location>
        <begin position="2217"/>
        <end position="2243"/>
    </location>
</feature>
<feature type="region of interest" description="Disordered" evidence="4">
    <location>
        <begin position="1"/>
        <end position="43"/>
    </location>
</feature>
<dbReference type="GO" id="GO:0005576">
    <property type="term" value="C:extracellular region"/>
    <property type="evidence" value="ECO:0007669"/>
    <property type="project" value="UniProtKB-SubCell"/>
</dbReference>
<evidence type="ECO:0000313" key="8">
    <source>
        <dbReference type="EMBL" id="VAW74759.1"/>
    </source>
</evidence>
<dbReference type="GO" id="GO:0005737">
    <property type="term" value="C:cytoplasm"/>
    <property type="evidence" value="ECO:0007669"/>
    <property type="project" value="InterPro"/>
</dbReference>
<dbReference type="SUPFAM" id="SSF69318">
    <property type="entry name" value="Integrin alpha N-terminal domain"/>
    <property type="match status" value="1"/>
</dbReference>
<feature type="transmembrane region" description="Helical" evidence="5">
    <location>
        <begin position="2537"/>
        <end position="2554"/>
    </location>
</feature>